<dbReference type="CDD" id="cd00609">
    <property type="entry name" value="AAT_like"/>
    <property type="match status" value="1"/>
</dbReference>
<evidence type="ECO:0000256" key="2">
    <source>
        <dbReference type="ARBA" id="ARBA00007441"/>
    </source>
</evidence>
<keyword evidence="4 7" id="KW-0808">Transferase</keyword>
<keyword evidence="8" id="KW-1185">Reference proteome</keyword>
<dbReference type="InterPro" id="IPR015421">
    <property type="entry name" value="PyrdxlP-dep_Trfase_major"/>
</dbReference>
<dbReference type="Gene3D" id="3.90.1150.10">
    <property type="entry name" value="Aspartate Aminotransferase, domain 1"/>
    <property type="match status" value="1"/>
</dbReference>
<comment type="similarity">
    <text evidence="2">Belongs to the class-I pyridoxal-phosphate-dependent aminotransferase family.</text>
</comment>
<dbReference type="InterPro" id="IPR015422">
    <property type="entry name" value="PyrdxlP-dep_Trfase_small"/>
</dbReference>
<dbReference type="EMBL" id="FXSZ01000002">
    <property type="protein sequence ID" value="SMO44851.1"/>
    <property type="molecule type" value="Genomic_DNA"/>
</dbReference>
<dbReference type="Gene3D" id="3.40.640.10">
    <property type="entry name" value="Type I PLP-dependent aspartate aminotransferase-like (Major domain)"/>
    <property type="match status" value="1"/>
</dbReference>
<keyword evidence="3 7" id="KW-0032">Aminotransferase</keyword>
<protein>
    <submittedName>
        <fullName evidence="7">Methionine aminotransferase</fullName>
    </submittedName>
</protein>
<feature type="domain" description="Aminotransferase class I/classII large" evidence="6">
    <location>
        <begin position="21"/>
        <end position="372"/>
    </location>
</feature>
<comment type="cofactor">
    <cofactor evidence="1">
        <name>pyridoxal 5'-phosphate</name>
        <dbReference type="ChEBI" id="CHEBI:597326"/>
    </cofactor>
</comment>
<dbReference type="InterPro" id="IPR004839">
    <property type="entry name" value="Aminotransferase_I/II_large"/>
</dbReference>
<evidence type="ECO:0000256" key="1">
    <source>
        <dbReference type="ARBA" id="ARBA00001933"/>
    </source>
</evidence>
<evidence type="ECO:0000256" key="3">
    <source>
        <dbReference type="ARBA" id="ARBA00022576"/>
    </source>
</evidence>
<evidence type="ECO:0000313" key="8">
    <source>
        <dbReference type="Proteomes" id="UP000315971"/>
    </source>
</evidence>
<gene>
    <name evidence="7" type="ORF">SAMN06265350_10296</name>
</gene>
<dbReference type="GO" id="GO:0005737">
    <property type="term" value="C:cytoplasm"/>
    <property type="evidence" value="ECO:0007669"/>
    <property type="project" value="TreeGrafter"/>
</dbReference>
<dbReference type="SUPFAM" id="SSF53383">
    <property type="entry name" value="PLP-dependent transferases"/>
    <property type="match status" value="1"/>
</dbReference>
<accession>A0A521BCZ2</accession>
<name>A0A521BCZ2_9SPHI</name>
<keyword evidence="5" id="KW-0663">Pyridoxal phosphate</keyword>
<evidence type="ECO:0000256" key="5">
    <source>
        <dbReference type="ARBA" id="ARBA00022898"/>
    </source>
</evidence>
<dbReference type="PANTHER" id="PTHR43807:SF20">
    <property type="entry name" value="FI04487P"/>
    <property type="match status" value="1"/>
</dbReference>
<dbReference type="InterPro" id="IPR015424">
    <property type="entry name" value="PyrdxlP-dep_Trfase"/>
</dbReference>
<reference evidence="7 8" key="1">
    <citation type="submission" date="2017-05" db="EMBL/GenBank/DDBJ databases">
        <authorList>
            <person name="Varghese N."/>
            <person name="Submissions S."/>
        </authorList>
    </citation>
    <scope>NUCLEOTIDE SEQUENCE [LARGE SCALE GENOMIC DNA]</scope>
    <source>
        <strain evidence="7 8">DSM 21342</strain>
    </source>
</reference>
<organism evidence="7 8">
    <name type="scientific">Solitalea koreensis</name>
    <dbReference type="NCBI Taxonomy" id="543615"/>
    <lineage>
        <taxon>Bacteria</taxon>
        <taxon>Pseudomonadati</taxon>
        <taxon>Bacteroidota</taxon>
        <taxon>Sphingobacteriia</taxon>
        <taxon>Sphingobacteriales</taxon>
        <taxon>Sphingobacteriaceae</taxon>
        <taxon>Solitalea</taxon>
    </lineage>
</organism>
<dbReference type="InterPro" id="IPR051326">
    <property type="entry name" value="Kynurenine-oxoglutarate_AT"/>
</dbReference>
<sequence length="375" mass="42423">MPNVGNSIFPVMTGLANQYNAVNLAQGFPDFGTDPQLIHLVDEYMKKGFNQYSPPAGVLALREQISELTFNRTGRRYNPETEVVVAAGGTQALGTAITTFIREGDEVIIFEPAYDCYSPIIKLNGGIPRAVELTPPDYRIVWDEVKKCISNKTRMIMINTPHNPTGTTISKSDIEELIKITRGTDIIILSDEVYEHILFDGVEHQSMAKYPELAERSLIVSSFGKTFHTTGWRLGYTLGPTELMKEFMKVQLFSVYTNNTPMQYAVAVYMENYPDKIMELSAFYQQKRDYFRKLMTETRFKLLPVSGSYFQTASFADISDEGDYDFAVRITKEFGVATIPTSAFYSHGTDHKVIRFCFAKKDETLQKAVERLVAI</sequence>
<dbReference type="NCBIfam" id="NF006569">
    <property type="entry name" value="PRK09082.1"/>
    <property type="match status" value="1"/>
</dbReference>
<dbReference type="AlphaFoldDB" id="A0A521BCZ2"/>
<dbReference type="PANTHER" id="PTHR43807">
    <property type="entry name" value="FI04487P"/>
    <property type="match status" value="1"/>
</dbReference>
<dbReference type="GO" id="GO:0030170">
    <property type="term" value="F:pyridoxal phosphate binding"/>
    <property type="evidence" value="ECO:0007669"/>
    <property type="project" value="InterPro"/>
</dbReference>
<evidence type="ECO:0000256" key="4">
    <source>
        <dbReference type="ARBA" id="ARBA00022679"/>
    </source>
</evidence>
<dbReference type="FunFam" id="3.40.640.10:FF:000033">
    <property type="entry name" value="Aspartate aminotransferase"/>
    <property type="match status" value="1"/>
</dbReference>
<dbReference type="Proteomes" id="UP000315971">
    <property type="component" value="Unassembled WGS sequence"/>
</dbReference>
<dbReference type="Pfam" id="PF00155">
    <property type="entry name" value="Aminotran_1_2"/>
    <property type="match status" value="1"/>
</dbReference>
<evidence type="ECO:0000259" key="6">
    <source>
        <dbReference type="Pfam" id="PF00155"/>
    </source>
</evidence>
<proteinExistence type="inferred from homology"/>
<dbReference type="GO" id="GO:0016212">
    <property type="term" value="F:kynurenine-oxoglutarate transaminase activity"/>
    <property type="evidence" value="ECO:0007669"/>
    <property type="project" value="TreeGrafter"/>
</dbReference>
<evidence type="ECO:0000313" key="7">
    <source>
        <dbReference type="EMBL" id="SMO44851.1"/>
    </source>
</evidence>